<keyword evidence="4 12" id="KW-0548">Nucleotidyltransferase</keyword>
<evidence type="ECO:0000259" key="9">
    <source>
        <dbReference type="Pfam" id="PF00483"/>
    </source>
</evidence>
<dbReference type="NCBIfam" id="TIGR01479">
    <property type="entry name" value="GMP_PMI"/>
    <property type="match status" value="1"/>
</dbReference>
<dbReference type="PANTHER" id="PTHR46390:SF1">
    <property type="entry name" value="MANNOSE-1-PHOSPHATE GUANYLYLTRANSFERASE"/>
    <property type="match status" value="1"/>
</dbReference>
<dbReference type="InterPro" id="IPR011051">
    <property type="entry name" value="RmlC_Cupin_sf"/>
</dbReference>
<dbReference type="GO" id="GO:0004475">
    <property type="term" value="F:mannose-1-phosphate guanylyltransferase (GTP) activity"/>
    <property type="evidence" value="ECO:0007669"/>
    <property type="project" value="UniProtKB-EC"/>
</dbReference>
<dbReference type="InterPro" id="IPR029044">
    <property type="entry name" value="Nucleotide-diphossugar_trans"/>
</dbReference>
<evidence type="ECO:0000259" key="10">
    <source>
        <dbReference type="Pfam" id="PF01050"/>
    </source>
</evidence>
<comment type="catalytic activity">
    <reaction evidence="7">
        <text>alpha-D-mannose 1-phosphate + GTP + H(+) = GDP-alpha-D-mannose + diphosphate</text>
        <dbReference type="Rhea" id="RHEA:15229"/>
        <dbReference type="ChEBI" id="CHEBI:15378"/>
        <dbReference type="ChEBI" id="CHEBI:33019"/>
        <dbReference type="ChEBI" id="CHEBI:37565"/>
        <dbReference type="ChEBI" id="CHEBI:57527"/>
        <dbReference type="ChEBI" id="CHEBI:58409"/>
        <dbReference type="EC" id="2.7.7.13"/>
    </reaction>
</comment>
<feature type="domain" description="Nucleotidyl transferase" evidence="9">
    <location>
        <begin position="18"/>
        <end position="299"/>
    </location>
</feature>
<dbReference type="CDD" id="cd02213">
    <property type="entry name" value="cupin_PMI_typeII_C"/>
    <property type="match status" value="1"/>
</dbReference>
<keyword evidence="12" id="KW-0413">Isomerase</keyword>
<dbReference type="InterPro" id="IPR049577">
    <property type="entry name" value="GMPP_N"/>
</dbReference>
<organism evidence="12 13">
    <name type="scientific">Xanthobacter autotrophicus</name>
    <dbReference type="NCBI Taxonomy" id="280"/>
    <lineage>
        <taxon>Bacteria</taxon>
        <taxon>Pseudomonadati</taxon>
        <taxon>Pseudomonadota</taxon>
        <taxon>Alphaproteobacteria</taxon>
        <taxon>Hyphomicrobiales</taxon>
        <taxon>Xanthobacteraceae</taxon>
        <taxon>Xanthobacter</taxon>
    </lineage>
</organism>
<evidence type="ECO:0000256" key="6">
    <source>
        <dbReference type="ARBA" id="ARBA00023134"/>
    </source>
</evidence>
<dbReference type="SUPFAM" id="SSF51182">
    <property type="entry name" value="RmlC-like cupins"/>
    <property type="match status" value="1"/>
</dbReference>
<protein>
    <recommendedName>
        <fullName evidence="2">mannose-1-phosphate guanylyltransferase</fullName>
        <ecNumber evidence="2">2.7.7.13</ecNumber>
    </recommendedName>
</protein>
<sequence length="483" mass="52453">MTTSSTVTSKSAGGKIVPVILAGGSGTRLWPLSRNSLPKQFLPLATDKTMFQDTLLRAAPGAVFADPVVVANEEFRFFAQRQARAIGIDATVMLEPARRDSAPALIAAAVWVAETYGPETLVLALASDHVVLDPAGFVKTVEIGADAARLGRIVTFGIEPTEPRTSYGYIRLGAQIDERGSYEVDSFVEKPDRATAERYVEAGYLWNSGNFLFPAGLLLKEADVFEPAIADAARAAVAEAKSDLGFLRLDPVAFKSSPSKSIDFAVLERTRHAAVVRGSFGWSDVGSWDALHEIGNQDERGNVTVGTVQLLDSSNSFVRSDGPLVTAIGLDGVSVIATEDAVLVMPSNRSQDVKALVAALKDSNRKEVEEHLTIHRPWGTYQTVCKGDRFQVKKIVVEPGGILSLQKHHHRAEHWVVVRGTAEVTVADRSYTVHENESTYIPIGSVHRLGNPGRIPLELIEVQTGSYLGEDDIHRFEDIYQRA</sequence>
<dbReference type="Pfam" id="PF22640">
    <property type="entry name" value="ManC_GMP_beta-helix"/>
    <property type="match status" value="1"/>
</dbReference>
<evidence type="ECO:0000256" key="7">
    <source>
        <dbReference type="ARBA" id="ARBA00047343"/>
    </source>
</evidence>
<comment type="caution">
    <text evidence="12">The sequence shown here is derived from an EMBL/GenBank/DDBJ whole genome shotgun (WGS) entry which is preliminary data.</text>
</comment>
<evidence type="ECO:0000256" key="1">
    <source>
        <dbReference type="ARBA" id="ARBA00006115"/>
    </source>
</evidence>
<evidence type="ECO:0000256" key="3">
    <source>
        <dbReference type="ARBA" id="ARBA00022679"/>
    </source>
</evidence>
<dbReference type="Gene3D" id="2.60.120.10">
    <property type="entry name" value="Jelly Rolls"/>
    <property type="match status" value="1"/>
</dbReference>
<dbReference type="CDD" id="cd02509">
    <property type="entry name" value="GDP-M1P_Guanylyltransferase"/>
    <property type="match status" value="1"/>
</dbReference>
<evidence type="ECO:0000259" key="11">
    <source>
        <dbReference type="Pfam" id="PF22640"/>
    </source>
</evidence>
<dbReference type="GO" id="GO:0005525">
    <property type="term" value="F:GTP binding"/>
    <property type="evidence" value="ECO:0007669"/>
    <property type="project" value="UniProtKB-KW"/>
</dbReference>
<feature type="domain" description="Mannose-6-phosphate isomerase type II C-terminal" evidence="10">
    <location>
        <begin position="364"/>
        <end position="478"/>
    </location>
</feature>
<feature type="domain" description="MannoseP isomerase/GMP-like beta-helix" evidence="11">
    <location>
        <begin position="310"/>
        <end position="360"/>
    </location>
</feature>
<dbReference type="EC" id="2.7.7.13" evidence="2"/>
<dbReference type="FunFam" id="2.60.120.10:FF:000032">
    <property type="entry name" value="Mannose-1-phosphate guanylyltransferase/mannose-6-phosphate isomerase"/>
    <property type="match status" value="1"/>
</dbReference>
<dbReference type="SUPFAM" id="SSF53448">
    <property type="entry name" value="Nucleotide-diphospho-sugar transferases"/>
    <property type="match status" value="1"/>
</dbReference>
<dbReference type="InterPro" id="IPR054566">
    <property type="entry name" value="ManC/GMP-like_b-helix"/>
</dbReference>
<dbReference type="OrthoDB" id="9806359at2"/>
<evidence type="ECO:0000313" key="12">
    <source>
        <dbReference type="EMBL" id="TLX44375.1"/>
    </source>
</evidence>
<dbReference type="Proteomes" id="UP000305131">
    <property type="component" value="Unassembled WGS sequence"/>
</dbReference>
<reference evidence="12 13" key="1">
    <citation type="submission" date="2019-05" db="EMBL/GenBank/DDBJ databases">
        <authorList>
            <person name="Zhou X."/>
        </authorList>
    </citation>
    <scope>NUCLEOTIDE SEQUENCE [LARGE SCALE GENOMIC DNA]</scope>
    <source>
        <strain evidence="12 13">DSM 432</strain>
    </source>
</reference>
<dbReference type="EMBL" id="VAUP01000009">
    <property type="protein sequence ID" value="TLX44375.1"/>
    <property type="molecule type" value="Genomic_DNA"/>
</dbReference>
<dbReference type="FunFam" id="3.90.550.10:FF:000046">
    <property type="entry name" value="Mannose-1-phosphate guanylyltransferase (GDP)"/>
    <property type="match status" value="1"/>
</dbReference>
<dbReference type="RefSeq" id="WP_138398073.1">
    <property type="nucleotide sequence ID" value="NZ_JBAFVI010000013.1"/>
</dbReference>
<keyword evidence="5" id="KW-0547">Nucleotide-binding</keyword>
<dbReference type="InterPro" id="IPR014710">
    <property type="entry name" value="RmlC-like_jellyroll"/>
</dbReference>
<proteinExistence type="inferred from homology"/>
<dbReference type="GO" id="GO:0009298">
    <property type="term" value="P:GDP-mannose biosynthetic process"/>
    <property type="evidence" value="ECO:0007669"/>
    <property type="project" value="TreeGrafter"/>
</dbReference>
<name>A0A6C1KJL1_XANAU</name>
<dbReference type="PANTHER" id="PTHR46390">
    <property type="entry name" value="MANNOSE-1-PHOSPHATE GUANYLYLTRANSFERASE"/>
    <property type="match status" value="1"/>
</dbReference>
<accession>A0A6C1KJL1</accession>
<gene>
    <name evidence="12" type="ORF">FBQ73_03130</name>
</gene>
<dbReference type="InterPro" id="IPR005835">
    <property type="entry name" value="NTP_transferase_dom"/>
</dbReference>
<dbReference type="Pfam" id="PF01050">
    <property type="entry name" value="MannoseP_isomer"/>
    <property type="match status" value="1"/>
</dbReference>
<dbReference type="InterPro" id="IPR001538">
    <property type="entry name" value="Man6P_isomerase-2_C"/>
</dbReference>
<keyword evidence="3 12" id="KW-0808">Transferase</keyword>
<dbReference type="AlphaFoldDB" id="A0A6C1KJL1"/>
<dbReference type="GeneID" id="95772447"/>
<evidence type="ECO:0000256" key="4">
    <source>
        <dbReference type="ARBA" id="ARBA00022695"/>
    </source>
</evidence>
<dbReference type="GO" id="GO:0000271">
    <property type="term" value="P:polysaccharide biosynthetic process"/>
    <property type="evidence" value="ECO:0007669"/>
    <property type="project" value="InterPro"/>
</dbReference>
<evidence type="ECO:0000256" key="8">
    <source>
        <dbReference type="RuleBase" id="RU004190"/>
    </source>
</evidence>
<dbReference type="GO" id="GO:0016853">
    <property type="term" value="F:isomerase activity"/>
    <property type="evidence" value="ECO:0007669"/>
    <property type="project" value="UniProtKB-KW"/>
</dbReference>
<dbReference type="Gene3D" id="3.90.550.10">
    <property type="entry name" value="Spore Coat Polysaccharide Biosynthesis Protein SpsA, Chain A"/>
    <property type="match status" value="1"/>
</dbReference>
<keyword evidence="6" id="KW-0342">GTP-binding</keyword>
<comment type="similarity">
    <text evidence="1 8">Belongs to the mannose-6-phosphate isomerase type 2 family.</text>
</comment>
<dbReference type="InterPro" id="IPR006375">
    <property type="entry name" value="Man1P_GuaTrfase/Man6P_Isoase"/>
</dbReference>
<evidence type="ECO:0000256" key="5">
    <source>
        <dbReference type="ARBA" id="ARBA00022741"/>
    </source>
</evidence>
<evidence type="ECO:0000256" key="2">
    <source>
        <dbReference type="ARBA" id="ARBA00012387"/>
    </source>
</evidence>
<dbReference type="Pfam" id="PF00483">
    <property type="entry name" value="NTP_transferase"/>
    <property type="match status" value="1"/>
</dbReference>
<dbReference type="InterPro" id="IPR051161">
    <property type="entry name" value="Mannose-6P_isomerase_type2"/>
</dbReference>
<evidence type="ECO:0000313" key="13">
    <source>
        <dbReference type="Proteomes" id="UP000305131"/>
    </source>
</evidence>